<reference evidence="1 2" key="1">
    <citation type="journal article" date="2023" name="Nucleic Acids Res.">
        <title>The hologenome of Daphnia magna reveals possible DNA methylation and microbiome-mediated evolution of the host genome.</title>
        <authorList>
            <person name="Chaturvedi A."/>
            <person name="Li X."/>
            <person name="Dhandapani V."/>
            <person name="Marshall H."/>
            <person name="Kissane S."/>
            <person name="Cuenca-Cambronero M."/>
            <person name="Asole G."/>
            <person name="Calvet F."/>
            <person name="Ruiz-Romero M."/>
            <person name="Marangio P."/>
            <person name="Guigo R."/>
            <person name="Rago D."/>
            <person name="Mirbahai L."/>
            <person name="Eastwood N."/>
            <person name="Colbourne J.K."/>
            <person name="Zhou J."/>
            <person name="Mallon E."/>
            <person name="Orsini L."/>
        </authorList>
    </citation>
    <scope>NUCLEOTIDE SEQUENCE [LARGE SCALE GENOMIC DNA]</scope>
    <source>
        <strain evidence="1">LRV0_1</strain>
    </source>
</reference>
<evidence type="ECO:0000313" key="2">
    <source>
        <dbReference type="Proteomes" id="UP001234178"/>
    </source>
</evidence>
<evidence type="ECO:0000313" key="1">
    <source>
        <dbReference type="EMBL" id="KAK4004509.1"/>
    </source>
</evidence>
<organism evidence="1 2">
    <name type="scientific">Daphnia magna</name>
    <dbReference type="NCBI Taxonomy" id="35525"/>
    <lineage>
        <taxon>Eukaryota</taxon>
        <taxon>Metazoa</taxon>
        <taxon>Ecdysozoa</taxon>
        <taxon>Arthropoda</taxon>
        <taxon>Crustacea</taxon>
        <taxon>Branchiopoda</taxon>
        <taxon>Diplostraca</taxon>
        <taxon>Cladocera</taxon>
        <taxon>Anomopoda</taxon>
        <taxon>Daphniidae</taxon>
        <taxon>Daphnia</taxon>
    </lineage>
</organism>
<gene>
    <name evidence="1" type="ORF">OUZ56_006243</name>
</gene>
<dbReference type="EMBL" id="JAOYFB010000001">
    <property type="protein sequence ID" value="KAK4004509.1"/>
    <property type="molecule type" value="Genomic_DNA"/>
</dbReference>
<keyword evidence="2" id="KW-1185">Reference proteome</keyword>
<accession>A0ABQ9YV45</accession>
<sequence>MLHDVQKRQVIATPKNIGFGLKLICEVRNRFIRLISGEVFAAEKCWFCPTLHNRMPSMYTCTTHPMI</sequence>
<name>A0ABQ9YV45_9CRUS</name>
<protein>
    <submittedName>
        <fullName evidence="1">Uncharacterized protein</fullName>
    </submittedName>
</protein>
<dbReference type="Proteomes" id="UP001234178">
    <property type="component" value="Unassembled WGS sequence"/>
</dbReference>
<comment type="caution">
    <text evidence="1">The sequence shown here is derived from an EMBL/GenBank/DDBJ whole genome shotgun (WGS) entry which is preliminary data.</text>
</comment>
<proteinExistence type="predicted"/>